<evidence type="ECO:0000256" key="1">
    <source>
        <dbReference type="ARBA" id="ARBA00008779"/>
    </source>
</evidence>
<keyword evidence="2" id="KW-0378">Hydrolase</keyword>
<feature type="chain" id="PRO_5011542331" evidence="3">
    <location>
        <begin position="22"/>
        <end position="472"/>
    </location>
</feature>
<dbReference type="InterPro" id="IPR017850">
    <property type="entry name" value="Alkaline_phosphatase_core_sf"/>
</dbReference>
<evidence type="ECO:0000256" key="3">
    <source>
        <dbReference type="SAM" id="SignalP"/>
    </source>
</evidence>
<dbReference type="AlphaFoldDB" id="A0A1H7R1U6"/>
<organism evidence="5 6">
    <name type="scientific">Olivibacter domesticus</name>
    <name type="common">Pseudosphingobacterium domesticum</name>
    <dbReference type="NCBI Taxonomy" id="407022"/>
    <lineage>
        <taxon>Bacteria</taxon>
        <taxon>Pseudomonadati</taxon>
        <taxon>Bacteroidota</taxon>
        <taxon>Sphingobacteriia</taxon>
        <taxon>Sphingobacteriales</taxon>
        <taxon>Sphingobacteriaceae</taxon>
        <taxon>Olivibacter</taxon>
    </lineage>
</organism>
<comment type="similarity">
    <text evidence="1">Belongs to the sulfatase family.</text>
</comment>
<dbReference type="EMBL" id="FOAF01000002">
    <property type="protein sequence ID" value="SEL54133.1"/>
    <property type="molecule type" value="Genomic_DNA"/>
</dbReference>
<sequence length="472" mass="52777">MMKKTFLLLITTLLVSLFSQAQNKQPNIIFILADDLGYGDVGFNGQKLINTPNLDRLAADGIRFNQFYSGTAVCAPSRSSLMSGQHTGHTFIRGNLGVAPEGQYPIPDSLNTMAEVLKKAGYKTGAFGKWGLGPVNSEGDPNKQGFDHFYGYNCQSLAHRYYPTHLWDNDKKIILEENGDLQYHKQYAPDLIQKEALAFIDENKGAPFFLFLPYILPHAELLVPDDSIFQYYKGKFPEKPFKGEDYGKGARPGGYASQQYPHATFAAMVARLDLYVGQILERLKSLGLDENTLVIFTSDNGPHLEGGADPSFFNSGGGLRGFKRDLYEGGIRVPFAARWPGVIRPNQQSEFVGAFWDLFPTFATLAGVQPPQGVDGISFVSALKGTGEQKEHAYLYWEFHEQGGKQAVRYGNWKGIKLNVLKDRNAPIALYDLTKDVQEKRNVASEYPDVVKKIQQFMLESHTESLVFPWEK</sequence>
<dbReference type="InterPro" id="IPR050738">
    <property type="entry name" value="Sulfatase"/>
</dbReference>
<name>A0A1H7R1U6_OLID1</name>
<evidence type="ECO:0000256" key="2">
    <source>
        <dbReference type="ARBA" id="ARBA00022801"/>
    </source>
</evidence>
<reference evidence="6" key="1">
    <citation type="submission" date="2016-10" db="EMBL/GenBank/DDBJ databases">
        <authorList>
            <person name="Varghese N."/>
            <person name="Submissions S."/>
        </authorList>
    </citation>
    <scope>NUCLEOTIDE SEQUENCE [LARGE SCALE GENOMIC DNA]</scope>
    <source>
        <strain evidence="6">DSM 18733</strain>
    </source>
</reference>
<proteinExistence type="inferred from homology"/>
<feature type="domain" description="Sulfatase N-terminal" evidence="4">
    <location>
        <begin position="26"/>
        <end position="368"/>
    </location>
</feature>
<dbReference type="InterPro" id="IPR000917">
    <property type="entry name" value="Sulfatase_N"/>
</dbReference>
<evidence type="ECO:0000313" key="6">
    <source>
        <dbReference type="Proteomes" id="UP000199421"/>
    </source>
</evidence>
<accession>A0A1H7R1U6</accession>
<keyword evidence="3" id="KW-0732">Signal</keyword>
<evidence type="ECO:0000259" key="4">
    <source>
        <dbReference type="Pfam" id="PF00884"/>
    </source>
</evidence>
<dbReference type="Gene3D" id="3.30.1120.10">
    <property type="match status" value="1"/>
</dbReference>
<dbReference type="STRING" id="407022.SAMN05661044_02803"/>
<dbReference type="GO" id="GO:0004065">
    <property type="term" value="F:arylsulfatase activity"/>
    <property type="evidence" value="ECO:0007669"/>
    <property type="project" value="TreeGrafter"/>
</dbReference>
<protein>
    <submittedName>
        <fullName evidence="5">Arylsulfatase A</fullName>
    </submittedName>
</protein>
<dbReference type="PANTHER" id="PTHR42693">
    <property type="entry name" value="ARYLSULFATASE FAMILY MEMBER"/>
    <property type="match status" value="1"/>
</dbReference>
<dbReference type="CDD" id="cd16145">
    <property type="entry name" value="ARS_like"/>
    <property type="match status" value="1"/>
</dbReference>
<keyword evidence="6" id="KW-1185">Reference proteome</keyword>
<dbReference type="Proteomes" id="UP000199421">
    <property type="component" value="Unassembled WGS sequence"/>
</dbReference>
<dbReference type="SUPFAM" id="SSF53649">
    <property type="entry name" value="Alkaline phosphatase-like"/>
    <property type="match status" value="1"/>
</dbReference>
<gene>
    <name evidence="5" type="ORF">SAMN05661044_02803</name>
</gene>
<dbReference type="PANTHER" id="PTHR42693:SF53">
    <property type="entry name" value="ENDO-4-O-SULFATASE"/>
    <property type="match status" value="1"/>
</dbReference>
<dbReference type="Pfam" id="PF00884">
    <property type="entry name" value="Sulfatase"/>
    <property type="match status" value="1"/>
</dbReference>
<dbReference type="RefSeq" id="WP_238383764.1">
    <property type="nucleotide sequence ID" value="NZ_FOAF01000002.1"/>
</dbReference>
<evidence type="ECO:0000313" key="5">
    <source>
        <dbReference type="EMBL" id="SEL54133.1"/>
    </source>
</evidence>
<feature type="signal peptide" evidence="3">
    <location>
        <begin position="1"/>
        <end position="21"/>
    </location>
</feature>
<dbReference type="Gene3D" id="3.40.720.10">
    <property type="entry name" value="Alkaline Phosphatase, subunit A"/>
    <property type="match status" value="1"/>
</dbReference>